<feature type="transmembrane region" description="Helical" evidence="1">
    <location>
        <begin position="93"/>
        <end position="115"/>
    </location>
</feature>
<evidence type="ECO:0000256" key="1">
    <source>
        <dbReference type="SAM" id="Phobius"/>
    </source>
</evidence>
<keyword evidence="1" id="KW-0812">Transmembrane</keyword>
<accession>A0A8J7Z7B7</accession>
<feature type="transmembrane region" description="Helical" evidence="1">
    <location>
        <begin position="16"/>
        <end position="39"/>
    </location>
</feature>
<proteinExistence type="predicted"/>
<dbReference type="EMBL" id="WVIE01000005">
    <property type="protein sequence ID" value="NDJ16845.1"/>
    <property type="molecule type" value="Genomic_DNA"/>
</dbReference>
<dbReference type="AlphaFoldDB" id="A0A8J7Z7B7"/>
<evidence type="ECO:0000313" key="2">
    <source>
        <dbReference type="EMBL" id="NDJ16845.1"/>
    </source>
</evidence>
<gene>
    <name evidence="2" type="ORF">GS601_06000</name>
</gene>
<dbReference type="RefSeq" id="WP_162422353.1">
    <property type="nucleotide sequence ID" value="NZ_WVIE01000005.1"/>
</dbReference>
<organism evidence="2 3">
    <name type="scientific">Myxacorys almedinensis A</name>
    <dbReference type="NCBI Taxonomy" id="2690445"/>
    <lineage>
        <taxon>Bacteria</taxon>
        <taxon>Bacillati</taxon>
        <taxon>Cyanobacteriota</taxon>
        <taxon>Cyanophyceae</taxon>
        <taxon>Leptolyngbyales</taxon>
        <taxon>Leptolyngbyaceae</taxon>
        <taxon>Myxacorys</taxon>
        <taxon>Myxacorys almedinensis</taxon>
    </lineage>
</organism>
<sequence length="157" mass="17285">MESTPLKLGLSRRQHLWIAAAIWTLVGTGLLTMGMKFWFQFPYLGFLDAKHLGVGAIALSVGVLKGKLVLDKTASRVIERVDTLHEPNPFKSVFQMFGVKTIGLIILMMTIGLALRKAGVSYEIRGLIYLAVGAALLWSCRCYWIAASKTEQLTTGV</sequence>
<feature type="transmembrane region" description="Helical" evidence="1">
    <location>
        <begin position="127"/>
        <end position="146"/>
    </location>
</feature>
<keyword evidence="1" id="KW-1133">Transmembrane helix</keyword>
<keyword evidence="3" id="KW-1185">Reference proteome</keyword>
<protein>
    <submittedName>
        <fullName evidence="2">Uncharacterized protein</fullName>
    </submittedName>
</protein>
<name>A0A8J7Z7B7_9CYAN</name>
<reference evidence="2" key="1">
    <citation type="submission" date="2019-12" db="EMBL/GenBank/DDBJ databases">
        <title>High-Quality draft genome sequences of three cyanobacteria isolated from the limestone walls of the Old Cathedral of Coimbra.</title>
        <authorList>
            <person name="Tiago I."/>
            <person name="Soares F."/>
            <person name="Portugal A."/>
        </authorList>
    </citation>
    <scope>NUCLEOTIDE SEQUENCE</scope>
    <source>
        <strain evidence="2">A</strain>
    </source>
</reference>
<dbReference type="Proteomes" id="UP000646053">
    <property type="component" value="Unassembled WGS sequence"/>
</dbReference>
<evidence type="ECO:0000313" key="3">
    <source>
        <dbReference type="Proteomes" id="UP000646053"/>
    </source>
</evidence>
<keyword evidence="1" id="KW-0472">Membrane</keyword>
<comment type="caution">
    <text evidence="2">The sequence shown here is derived from an EMBL/GenBank/DDBJ whole genome shotgun (WGS) entry which is preliminary data.</text>
</comment>